<keyword evidence="2" id="KW-1003">Cell membrane</keyword>
<evidence type="ECO:0000313" key="9">
    <source>
        <dbReference type="Proteomes" id="UP000320359"/>
    </source>
</evidence>
<gene>
    <name evidence="8" type="ORF">FM042_01040</name>
</gene>
<organism evidence="8 9">
    <name type="scientific">Aliidiomarina halalkaliphila</name>
    <dbReference type="NCBI Taxonomy" id="2593535"/>
    <lineage>
        <taxon>Bacteria</taxon>
        <taxon>Pseudomonadati</taxon>
        <taxon>Pseudomonadota</taxon>
        <taxon>Gammaproteobacteria</taxon>
        <taxon>Alteromonadales</taxon>
        <taxon>Idiomarinaceae</taxon>
        <taxon>Aliidiomarina</taxon>
    </lineage>
</organism>
<evidence type="ECO:0000256" key="2">
    <source>
        <dbReference type="ARBA" id="ARBA00022475"/>
    </source>
</evidence>
<accession>A0A552X373</accession>
<keyword evidence="3 6" id="KW-0812">Transmembrane</keyword>
<keyword evidence="5 6" id="KW-0472">Membrane</keyword>
<comment type="subcellular location">
    <subcellularLocation>
        <location evidence="1">Cell membrane</location>
        <topology evidence="1">Multi-pass membrane protein</topology>
    </subcellularLocation>
</comment>
<dbReference type="Pfam" id="PF00482">
    <property type="entry name" value="T2SSF"/>
    <property type="match status" value="1"/>
</dbReference>
<dbReference type="EMBL" id="VJWL01000001">
    <property type="protein sequence ID" value="TRW49481.1"/>
    <property type="molecule type" value="Genomic_DNA"/>
</dbReference>
<proteinExistence type="predicted"/>
<name>A0A552X373_9GAMM</name>
<protein>
    <submittedName>
        <fullName evidence="8">Type II secretion system F family protein</fullName>
    </submittedName>
</protein>
<dbReference type="Gene3D" id="1.20.81.30">
    <property type="entry name" value="Type II secretion system (T2SS), domain F"/>
    <property type="match status" value="1"/>
</dbReference>
<evidence type="ECO:0000313" key="8">
    <source>
        <dbReference type="EMBL" id="TRW49481.1"/>
    </source>
</evidence>
<evidence type="ECO:0000256" key="5">
    <source>
        <dbReference type="ARBA" id="ARBA00023136"/>
    </source>
</evidence>
<feature type="transmembrane region" description="Helical" evidence="6">
    <location>
        <begin position="173"/>
        <end position="199"/>
    </location>
</feature>
<comment type="caution">
    <text evidence="8">The sequence shown here is derived from an EMBL/GenBank/DDBJ whole genome shotgun (WGS) entry which is preliminary data.</text>
</comment>
<sequence>MVDCPLSEDPGASMMSVSGLAVVSVFIGASCYGFLLRALLKANKQRAQTRLHKQSVYYALPAGLDLIALQLAVGAGLVAALQRIVEFFPTQPLGREFAVVCGQVRSGFSLETALKNFRERVPGPQTALFVGALLQAQQQGGAIVELLTQQADSFRNEIAEHIEKKAHELPIKLLMPLVALIFPATLLPVIGVLSAKLIWGV</sequence>
<keyword evidence="4 6" id="KW-1133">Transmembrane helix</keyword>
<dbReference type="OrthoDB" id="6236866at2"/>
<dbReference type="InterPro" id="IPR018076">
    <property type="entry name" value="T2SS_GspF_dom"/>
</dbReference>
<evidence type="ECO:0000256" key="1">
    <source>
        <dbReference type="ARBA" id="ARBA00004651"/>
    </source>
</evidence>
<evidence type="ECO:0000256" key="3">
    <source>
        <dbReference type="ARBA" id="ARBA00022692"/>
    </source>
</evidence>
<feature type="transmembrane region" description="Helical" evidence="6">
    <location>
        <begin position="56"/>
        <end position="81"/>
    </location>
</feature>
<dbReference type="GO" id="GO:0005886">
    <property type="term" value="C:plasma membrane"/>
    <property type="evidence" value="ECO:0007669"/>
    <property type="project" value="UniProtKB-SubCell"/>
</dbReference>
<evidence type="ECO:0000256" key="6">
    <source>
        <dbReference type="SAM" id="Phobius"/>
    </source>
</evidence>
<dbReference type="InterPro" id="IPR042094">
    <property type="entry name" value="T2SS_GspF_sf"/>
</dbReference>
<feature type="domain" description="Type II secretion system protein GspF" evidence="7">
    <location>
        <begin position="64"/>
        <end position="187"/>
    </location>
</feature>
<dbReference type="PANTHER" id="PTHR35007">
    <property type="entry name" value="INTEGRAL MEMBRANE PROTEIN-RELATED"/>
    <property type="match status" value="1"/>
</dbReference>
<dbReference type="AlphaFoldDB" id="A0A552X373"/>
<dbReference type="PANTHER" id="PTHR35007:SF2">
    <property type="entry name" value="PILUS ASSEMBLE PROTEIN"/>
    <property type="match status" value="1"/>
</dbReference>
<reference evidence="8 9" key="1">
    <citation type="submission" date="2019-07" db="EMBL/GenBank/DDBJ databases">
        <authorList>
            <person name="Yang M."/>
            <person name="Zhao D."/>
            <person name="Xiang H."/>
        </authorList>
    </citation>
    <scope>NUCLEOTIDE SEQUENCE [LARGE SCALE GENOMIC DNA]</scope>
    <source>
        <strain evidence="8 9">IM1326</strain>
    </source>
</reference>
<keyword evidence="9" id="KW-1185">Reference proteome</keyword>
<evidence type="ECO:0000259" key="7">
    <source>
        <dbReference type="Pfam" id="PF00482"/>
    </source>
</evidence>
<dbReference type="Proteomes" id="UP000320359">
    <property type="component" value="Unassembled WGS sequence"/>
</dbReference>
<feature type="transmembrane region" description="Helical" evidence="6">
    <location>
        <begin position="12"/>
        <end position="35"/>
    </location>
</feature>
<evidence type="ECO:0000256" key="4">
    <source>
        <dbReference type="ARBA" id="ARBA00022989"/>
    </source>
</evidence>